<dbReference type="InterPro" id="IPR000276">
    <property type="entry name" value="GPCR_Rhodpsn"/>
</dbReference>
<dbReference type="PANTHER" id="PTHR24372">
    <property type="entry name" value="GLYCOPROTEIN HORMONE RECEPTOR"/>
    <property type="match status" value="1"/>
</dbReference>
<organism evidence="15 16">
    <name type="scientific">Orchesella dallaii</name>
    <dbReference type="NCBI Taxonomy" id="48710"/>
    <lineage>
        <taxon>Eukaryota</taxon>
        <taxon>Metazoa</taxon>
        <taxon>Ecdysozoa</taxon>
        <taxon>Arthropoda</taxon>
        <taxon>Hexapoda</taxon>
        <taxon>Collembola</taxon>
        <taxon>Entomobryomorpha</taxon>
        <taxon>Entomobryoidea</taxon>
        <taxon>Orchesellidae</taxon>
        <taxon>Orchesellinae</taxon>
        <taxon>Orchesella</taxon>
    </lineage>
</organism>
<evidence type="ECO:0000256" key="8">
    <source>
        <dbReference type="ARBA" id="ARBA00023040"/>
    </source>
</evidence>
<evidence type="ECO:0000256" key="6">
    <source>
        <dbReference type="ARBA" id="ARBA00022737"/>
    </source>
</evidence>
<proteinExistence type="inferred from homology"/>
<keyword evidence="8" id="KW-0297">G-protein coupled receptor</keyword>
<evidence type="ECO:0000256" key="2">
    <source>
        <dbReference type="ARBA" id="ARBA00010663"/>
    </source>
</evidence>
<keyword evidence="6" id="KW-0677">Repeat</keyword>
<dbReference type="InterPro" id="IPR002131">
    <property type="entry name" value="Gphrmn_rcpt_fam"/>
</dbReference>
<feature type="transmembrane region" description="Helical" evidence="13">
    <location>
        <begin position="1053"/>
        <end position="1078"/>
    </location>
</feature>
<gene>
    <name evidence="15" type="ORF">ODALV1_LOCUS15204</name>
</gene>
<evidence type="ECO:0000256" key="9">
    <source>
        <dbReference type="ARBA" id="ARBA00023136"/>
    </source>
</evidence>
<keyword evidence="10" id="KW-0675">Receptor</keyword>
<feature type="transmembrane region" description="Helical" evidence="13">
    <location>
        <begin position="1142"/>
        <end position="1165"/>
    </location>
</feature>
<feature type="transmembrane region" description="Helical" evidence="13">
    <location>
        <begin position="1230"/>
        <end position="1250"/>
    </location>
</feature>
<evidence type="ECO:0000256" key="5">
    <source>
        <dbReference type="ARBA" id="ARBA00022692"/>
    </source>
</evidence>
<feature type="region of interest" description="Disordered" evidence="12">
    <location>
        <begin position="785"/>
        <end position="877"/>
    </location>
</feature>
<feature type="compositionally biased region" description="Basic and acidic residues" evidence="12">
    <location>
        <begin position="822"/>
        <end position="833"/>
    </location>
</feature>
<feature type="region of interest" description="Disordered" evidence="12">
    <location>
        <begin position="688"/>
        <end position="756"/>
    </location>
</feature>
<dbReference type="SUPFAM" id="SSF81321">
    <property type="entry name" value="Family A G protein-coupled receptor-like"/>
    <property type="match status" value="1"/>
</dbReference>
<dbReference type="Pfam" id="PF00001">
    <property type="entry name" value="7tm_1"/>
    <property type="match status" value="1"/>
</dbReference>
<reference evidence="15 16" key="1">
    <citation type="submission" date="2024-08" db="EMBL/GenBank/DDBJ databases">
        <authorList>
            <person name="Cucini C."/>
            <person name="Frati F."/>
        </authorList>
    </citation>
    <scope>NUCLEOTIDE SEQUENCE [LARGE SCALE GENOMIC DNA]</scope>
</reference>
<dbReference type="CDD" id="cd15136">
    <property type="entry name" value="7tmA_Glyco_hormone_R"/>
    <property type="match status" value="1"/>
</dbReference>
<keyword evidence="16" id="KW-1185">Reference proteome</keyword>
<keyword evidence="11" id="KW-0807">Transducer</keyword>
<keyword evidence="7 13" id="KW-1133">Transmembrane helix</keyword>
<dbReference type="Gene3D" id="3.80.10.10">
    <property type="entry name" value="Ribonuclease Inhibitor"/>
    <property type="match status" value="1"/>
</dbReference>
<evidence type="ECO:0000313" key="16">
    <source>
        <dbReference type="Proteomes" id="UP001642540"/>
    </source>
</evidence>
<feature type="compositionally biased region" description="Polar residues" evidence="12">
    <location>
        <begin position="7"/>
        <end position="32"/>
    </location>
</feature>
<comment type="subcellular location">
    <subcellularLocation>
        <location evidence="1">Cell membrane</location>
        <topology evidence="1">Multi-pass membrane protein</topology>
    </subcellularLocation>
</comment>
<evidence type="ECO:0000256" key="4">
    <source>
        <dbReference type="ARBA" id="ARBA00022614"/>
    </source>
</evidence>
<dbReference type="PRINTS" id="PR00373">
    <property type="entry name" value="GLYCHORMONER"/>
</dbReference>
<dbReference type="SUPFAM" id="SSF52058">
    <property type="entry name" value="L domain-like"/>
    <property type="match status" value="1"/>
</dbReference>
<dbReference type="EMBL" id="CAXLJM020000046">
    <property type="protein sequence ID" value="CAL8111619.1"/>
    <property type="molecule type" value="Genomic_DNA"/>
</dbReference>
<feature type="compositionally biased region" description="Polar residues" evidence="12">
    <location>
        <begin position="1497"/>
        <end position="1506"/>
    </location>
</feature>
<dbReference type="InterPro" id="IPR032675">
    <property type="entry name" value="LRR_dom_sf"/>
</dbReference>
<dbReference type="InterPro" id="IPR017452">
    <property type="entry name" value="GPCR_Rhodpsn_7TM"/>
</dbReference>
<feature type="compositionally biased region" description="Basic and acidic residues" evidence="12">
    <location>
        <begin position="1451"/>
        <end position="1466"/>
    </location>
</feature>
<keyword evidence="9 13" id="KW-0472">Membrane</keyword>
<feature type="compositionally biased region" description="Basic and acidic residues" evidence="12">
    <location>
        <begin position="725"/>
        <end position="739"/>
    </location>
</feature>
<dbReference type="PANTHER" id="PTHR24372:SF74">
    <property type="entry name" value="LP13728P"/>
    <property type="match status" value="1"/>
</dbReference>
<dbReference type="PRINTS" id="PR00237">
    <property type="entry name" value="GPCRRHODOPSN"/>
</dbReference>
<feature type="compositionally biased region" description="Basic residues" evidence="12">
    <location>
        <begin position="799"/>
        <end position="814"/>
    </location>
</feature>
<evidence type="ECO:0000256" key="1">
    <source>
        <dbReference type="ARBA" id="ARBA00004651"/>
    </source>
</evidence>
<name>A0ABP1QWJ6_9HEXA</name>
<feature type="compositionally biased region" description="Polar residues" evidence="12">
    <location>
        <begin position="688"/>
        <end position="716"/>
    </location>
</feature>
<evidence type="ECO:0000256" key="12">
    <source>
        <dbReference type="SAM" id="MobiDB-lite"/>
    </source>
</evidence>
<keyword evidence="4" id="KW-0433">Leucine-rich repeat</keyword>
<evidence type="ECO:0000256" key="13">
    <source>
        <dbReference type="SAM" id="Phobius"/>
    </source>
</evidence>
<protein>
    <recommendedName>
        <fullName evidence="14">G-protein coupled receptors family 1 profile domain-containing protein</fullName>
    </recommendedName>
</protein>
<evidence type="ECO:0000259" key="14">
    <source>
        <dbReference type="PROSITE" id="PS50262"/>
    </source>
</evidence>
<keyword evidence="3" id="KW-1003">Cell membrane</keyword>
<dbReference type="Gene3D" id="1.20.1070.10">
    <property type="entry name" value="Rhodopsin 7-helix transmembrane proteins"/>
    <property type="match status" value="1"/>
</dbReference>
<evidence type="ECO:0000256" key="3">
    <source>
        <dbReference type="ARBA" id="ARBA00022475"/>
    </source>
</evidence>
<dbReference type="Pfam" id="PF13855">
    <property type="entry name" value="LRR_8"/>
    <property type="match status" value="1"/>
</dbReference>
<sequence length="1506" mass="165195">MKMIKKVNNNADTMTMSSSGRYPSGTCVQVQPTPEMKCKRDKSAHKKEDVIRERHRRRCHQHCHRRHHIVPSRDELGKSLQAQKVVKCSSGDDNENERCMVNGRDTEEKSNINPANLRTRVKGRGCRDHFEDHHPYASVPEHSIRHHKVFTENLGACHQQPQQTHHLLPRSSLVTTSQRTCLPAPNHLILNAANFKMKAVLFNLLLLTFTSTIVVPVCQATSSSSSSSTAETGSVTSSTMRIPYDVSHFTKRAQNTQEFDVSRAQHSQNSFWTESTVQLETDGFHAGNFAIHPSKPSYSTSHANVSGSSKNTRKANVVRVPVVRPHSSGFISIVDDPSSQSSDSSVSVRTGKLSAGALVGEDGFEVAPQLIGVGAGVEDSYRVLTIGPCLCWNTTDDGRRREVECKCSGDDMTNVDSSLPSDIHRLTVEQADNFTSLENDDLRPYGNSLRELVLTELKSFQTIQAGTFVGMGSLNTIYIHGTPALTQIPDDVFNVYLPELKIIRITHSSLEVVPNLSQLRIKKGSMLHMVELENNKISRLAPGTFNGLVTEYLALSYNDLEEIGPSAFNGSTIARLTLKGNPLKVLHSTSFVGIDSLQLLDLSETKITYLPTDGLKRLEYLRLEKVWTLSVIPSIFHFEDLKEAWLTWPYHCCAFEFPETHDPVAYQKYQDFVRSVVNLCANASENISTSSTELPDQTNGESSSPHTDWDTSMNTQRQKRHLRRLRETSSMKGITDTRHWNRMTSSGSGEQVSWNNEDTQRNMNSIYNRDKLVLSHKLLNKIGMEDSASNPRVGEPSSRLRKRSVNGHHPRQVRQKSGTGQRNDEKVGDEKTGSEIPAIRDGGFHHPHVQPNVGTGSSNPSHPFDGDDGSTIPSGKLELEDPLDSFVLHLDQSLEHTLDPHDGKHASDIMDTYTWEGIHGHGSAGGFDEEMGHFHPSVTPSPTVITLCGKVSVRKSPKVSCHPLPDAFNPCEDIMGSIWLRGAVWVVVALALVGNTAVLVVLLLAPGRISVQRFLMANLSLADLCMGLYLLMVATQDLVSLGSYFNYAIDWQLGWGCQIAGFLTVFASELSVFTLAVITGERWYALTRAIHLTKRLTLWGAAQLMAFGWFMAILLGALPLLGVSSYSKTSICLPMELNSGGAVAYLVFLLLFNGVAFLLVACAYWQMYRAVAGHGHGGGAAPAASSADTAIAKKMALLVFTDFACWAPVAFFGLTAVGGMPLIGVTDSKILLVFFYPLNACCNPYLYAILTKQYRRDLLLLLSRHGMCTKRAARYKTGAASTNNTVQTMQTVLRMGSMTETKITGGSGSGRGSMLNGGRPSIPANSTIVLDSPLEEEAGLLMTVKPVVIAPVGTSPKDKKFTTAAVIYNNVLSTSTKQPSILDNPLQVNHPPPNLSSSPGGDDDIFGMNGINERNFAETSFISVPLSSSGTNCVVKTKGRGESGANNVIDPSKEKLIKPEENEEKQQSPLARAGESKLNSNAIFPKDENDLDHEINETTPFCSVKQ</sequence>
<feature type="compositionally biased region" description="Polar residues" evidence="12">
    <location>
        <begin position="852"/>
        <end position="861"/>
    </location>
</feature>
<feature type="region of interest" description="Disordered" evidence="12">
    <location>
        <begin position="1"/>
        <end position="58"/>
    </location>
</feature>
<feature type="transmembrane region" description="Helical" evidence="13">
    <location>
        <begin position="978"/>
        <end position="1003"/>
    </location>
</feature>
<dbReference type="Proteomes" id="UP001642540">
    <property type="component" value="Unassembled WGS sequence"/>
</dbReference>
<accession>A0ABP1QWJ6</accession>
<comment type="similarity">
    <text evidence="2">Belongs to the G-protein coupled receptor 1 family.</text>
</comment>
<keyword evidence="5 13" id="KW-0812">Transmembrane</keyword>
<feature type="transmembrane region" description="Helical" evidence="13">
    <location>
        <begin position="1015"/>
        <end position="1033"/>
    </location>
</feature>
<feature type="transmembrane region" description="Helical" evidence="13">
    <location>
        <begin position="1203"/>
        <end position="1224"/>
    </location>
</feature>
<feature type="transmembrane region" description="Helical" evidence="13">
    <location>
        <begin position="1098"/>
        <end position="1122"/>
    </location>
</feature>
<dbReference type="InterPro" id="IPR001611">
    <property type="entry name" value="Leu-rich_rpt"/>
</dbReference>
<evidence type="ECO:0000256" key="10">
    <source>
        <dbReference type="ARBA" id="ARBA00023170"/>
    </source>
</evidence>
<feature type="region of interest" description="Disordered" evidence="12">
    <location>
        <begin position="1437"/>
        <end position="1506"/>
    </location>
</feature>
<comment type="caution">
    <text evidence="15">The sequence shown here is derived from an EMBL/GenBank/DDBJ whole genome shotgun (WGS) entry which is preliminary data.</text>
</comment>
<feature type="compositionally biased region" description="Polar residues" evidence="12">
    <location>
        <begin position="742"/>
        <end position="756"/>
    </location>
</feature>
<feature type="domain" description="G-protein coupled receptors family 1 profile" evidence="14">
    <location>
        <begin position="994"/>
        <end position="1247"/>
    </location>
</feature>
<evidence type="ECO:0000256" key="7">
    <source>
        <dbReference type="ARBA" id="ARBA00022989"/>
    </source>
</evidence>
<feature type="compositionally biased region" description="Basic and acidic residues" evidence="12">
    <location>
        <begin position="1485"/>
        <end position="1496"/>
    </location>
</feature>
<evidence type="ECO:0000256" key="11">
    <source>
        <dbReference type="ARBA" id="ARBA00023224"/>
    </source>
</evidence>
<dbReference type="PROSITE" id="PS50262">
    <property type="entry name" value="G_PROTEIN_RECEP_F1_2"/>
    <property type="match status" value="1"/>
</dbReference>
<evidence type="ECO:0000313" key="15">
    <source>
        <dbReference type="EMBL" id="CAL8111619.1"/>
    </source>
</evidence>